<gene>
    <name evidence="3" type="ORF">IWZ03DRAFT_159862</name>
</gene>
<reference evidence="3 4" key="1">
    <citation type="submission" date="2024-04" db="EMBL/GenBank/DDBJ databases">
        <title>Phyllosticta paracitricarpa is synonymous to the EU quarantine fungus P. citricarpa based on phylogenomic analyses.</title>
        <authorList>
            <consortium name="Lawrence Berkeley National Laboratory"/>
            <person name="Van Ingen-Buijs V.A."/>
            <person name="Van Westerhoven A.C."/>
            <person name="Haridas S."/>
            <person name="Skiadas P."/>
            <person name="Martin F."/>
            <person name="Groenewald J.Z."/>
            <person name="Crous P.W."/>
            <person name="Seidl M.F."/>
        </authorList>
    </citation>
    <scope>NUCLEOTIDE SEQUENCE [LARGE SCALE GENOMIC DNA]</scope>
    <source>
        <strain evidence="3 4">CBS 123371</strain>
    </source>
</reference>
<evidence type="ECO:0000313" key="4">
    <source>
        <dbReference type="Proteomes" id="UP001363622"/>
    </source>
</evidence>
<evidence type="ECO:0000256" key="2">
    <source>
        <dbReference type="SAM" id="SignalP"/>
    </source>
</evidence>
<keyword evidence="4" id="KW-1185">Reference proteome</keyword>
<keyword evidence="2" id="KW-0732">Signal</keyword>
<name>A0ABR1KPS8_9PEZI</name>
<evidence type="ECO:0000256" key="1">
    <source>
        <dbReference type="SAM" id="MobiDB-lite"/>
    </source>
</evidence>
<feature type="compositionally biased region" description="Polar residues" evidence="1">
    <location>
        <begin position="110"/>
        <end position="125"/>
    </location>
</feature>
<dbReference type="Proteomes" id="UP001363622">
    <property type="component" value="Unassembled WGS sequence"/>
</dbReference>
<dbReference type="EMBL" id="JBBPHU010000004">
    <property type="protein sequence ID" value="KAK7518924.1"/>
    <property type="molecule type" value="Genomic_DNA"/>
</dbReference>
<accession>A0ABR1KPS8</accession>
<feature type="region of interest" description="Disordered" evidence="1">
    <location>
        <begin position="110"/>
        <end position="129"/>
    </location>
</feature>
<feature type="signal peptide" evidence="2">
    <location>
        <begin position="1"/>
        <end position="20"/>
    </location>
</feature>
<sequence>MINITFILLALAAALASVSAIPQDPNEIDKPQKEEGDNANFCNGVIGFSKVVIAGKGSPREERLNPKQRIKITKPMIVDAVAACRQNLQSECKMIICNLYSGQANNNPCGSSSHPPTLENVNPDSHNGDHEFFDPACAT</sequence>
<evidence type="ECO:0000313" key="3">
    <source>
        <dbReference type="EMBL" id="KAK7518924.1"/>
    </source>
</evidence>
<comment type="caution">
    <text evidence="3">The sequence shown here is derived from an EMBL/GenBank/DDBJ whole genome shotgun (WGS) entry which is preliminary data.</text>
</comment>
<organism evidence="3 4">
    <name type="scientific">Phyllosticta citriasiana</name>
    <dbReference type="NCBI Taxonomy" id="595635"/>
    <lineage>
        <taxon>Eukaryota</taxon>
        <taxon>Fungi</taxon>
        <taxon>Dikarya</taxon>
        <taxon>Ascomycota</taxon>
        <taxon>Pezizomycotina</taxon>
        <taxon>Dothideomycetes</taxon>
        <taxon>Dothideomycetes incertae sedis</taxon>
        <taxon>Botryosphaeriales</taxon>
        <taxon>Phyllostictaceae</taxon>
        <taxon>Phyllosticta</taxon>
    </lineage>
</organism>
<proteinExistence type="predicted"/>
<feature type="chain" id="PRO_5045279676" evidence="2">
    <location>
        <begin position="21"/>
        <end position="139"/>
    </location>
</feature>
<protein>
    <submittedName>
        <fullName evidence="3">Uncharacterized protein</fullName>
    </submittedName>
</protein>